<dbReference type="EMBL" id="SMKO01000047">
    <property type="protein sequence ID" value="TDD04289.1"/>
    <property type="molecule type" value="Genomic_DNA"/>
</dbReference>
<gene>
    <name evidence="2" type="ORF">E1292_19285</name>
</gene>
<sequence>MSIDGVPPVLDKGHQRLLQSIVEVARAIFSAGASSIFIYDSSAGELVFEAVSGAGEATLLGQRFPMDEGIAGWVLQSGEPLIVDNVTSNPLHARQFAESTGYTPASVMAAPLMDAGTSIGVLEVLDRRPDPARALGDLEMLGLFANQATVALQVVHQSQEAMARVIHDDTLAGVAVALGGLTGPRREAGRQLLSSIKDVLATEA</sequence>
<dbReference type="SUPFAM" id="SSF55781">
    <property type="entry name" value="GAF domain-like"/>
    <property type="match status" value="1"/>
</dbReference>
<dbReference type="AlphaFoldDB" id="A0A4R4VFD1"/>
<accession>A0A4R4VFD1</accession>
<dbReference type="RefSeq" id="WP_132596612.1">
    <property type="nucleotide sequence ID" value="NZ_SMKO01000047.1"/>
</dbReference>
<dbReference type="Gene3D" id="3.30.450.40">
    <property type="match status" value="1"/>
</dbReference>
<dbReference type="InterPro" id="IPR029016">
    <property type="entry name" value="GAF-like_dom_sf"/>
</dbReference>
<protein>
    <submittedName>
        <fullName evidence="2">GAF domain-containing protein</fullName>
    </submittedName>
</protein>
<evidence type="ECO:0000313" key="3">
    <source>
        <dbReference type="Proteomes" id="UP000295258"/>
    </source>
</evidence>
<reference evidence="2 3" key="1">
    <citation type="submission" date="2019-03" db="EMBL/GenBank/DDBJ databases">
        <title>Draft genome sequences of novel Actinobacteria.</title>
        <authorList>
            <person name="Sahin N."/>
            <person name="Ay H."/>
            <person name="Saygin H."/>
        </authorList>
    </citation>
    <scope>NUCLEOTIDE SEQUENCE [LARGE SCALE GENOMIC DNA]</scope>
    <source>
        <strain evidence="2 3">KC310</strain>
    </source>
</reference>
<dbReference type="Proteomes" id="UP000295258">
    <property type="component" value="Unassembled WGS sequence"/>
</dbReference>
<proteinExistence type="predicted"/>
<keyword evidence="3" id="KW-1185">Reference proteome</keyword>
<dbReference type="InterPro" id="IPR003018">
    <property type="entry name" value="GAF"/>
</dbReference>
<feature type="domain" description="GAF" evidence="1">
    <location>
        <begin position="13"/>
        <end position="162"/>
    </location>
</feature>
<name>A0A4R4VFD1_9ACTN</name>
<organism evidence="2 3">
    <name type="scientific">Nonomuraea deserti</name>
    <dbReference type="NCBI Taxonomy" id="1848322"/>
    <lineage>
        <taxon>Bacteria</taxon>
        <taxon>Bacillati</taxon>
        <taxon>Actinomycetota</taxon>
        <taxon>Actinomycetes</taxon>
        <taxon>Streptosporangiales</taxon>
        <taxon>Streptosporangiaceae</taxon>
        <taxon>Nonomuraea</taxon>
    </lineage>
</organism>
<evidence type="ECO:0000259" key="1">
    <source>
        <dbReference type="SMART" id="SM00065"/>
    </source>
</evidence>
<comment type="caution">
    <text evidence="2">The sequence shown here is derived from an EMBL/GenBank/DDBJ whole genome shotgun (WGS) entry which is preliminary data.</text>
</comment>
<dbReference type="SMART" id="SM00065">
    <property type="entry name" value="GAF"/>
    <property type="match status" value="1"/>
</dbReference>
<dbReference type="Pfam" id="PF01590">
    <property type="entry name" value="GAF"/>
    <property type="match status" value="1"/>
</dbReference>
<evidence type="ECO:0000313" key="2">
    <source>
        <dbReference type="EMBL" id="TDD04289.1"/>
    </source>
</evidence>